<dbReference type="AlphaFoldDB" id="A0AAX4P621"/>
<accession>A0AAX4P621</accession>
<evidence type="ECO:0000256" key="1">
    <source>
        <dbReference type="SAM" id="MobiDB-lite"/>
    </source>
</evidence>
<name>A0AAX4P621_9CHLO</name>
<dbReference type="PANTHER" id="PTHR47181:SF2">
    <property type="entry name" value="BRCA1 C TERMINUS DOMAIN CONTAINING PROTEIN, EXPRESSED"/>
    <property type="match status" value="1"/>
</dbReference>
<dbReference type="PROSITE" id="PS50172">
    <property type="entry name" value="BRCT"/>
    <property type="match status" value="2"/>
</dbReference>
<feature type="domain" description="BRCT" evidence="2">
    <location>
        <begin position="7"/>
        <end position="114"/>
    </location>
</feature>
<feature type="region of interest" description="Disordered" evidence="1">
    <location>
        <begin position="298"/>
        <end position="463"/>
    </location>
</feature>
<feature type="compositionally biased region" description="Basic and acidic residues" evidence="1">
    <location>
        <begin position="329"/>
        <end position="345"/>
    </location>
</feature>
<keyword evidence="4" id="KW-1185">Reference proteome</keyword>
<dbReference type="Pfam" id="PF12738">
    <property type="entry name" value="PTCB-BRCT"/>
    <property type="match status" value="1"/>
</dbReference>
<evidence type="ECO:0000259" key="2">
    <source>
        <dbReference type="PROSITE" id="PS50172"/>
    </source>
</evidence>
<dbReference type="InterPro" id="IPR001357">
    <property type="entry name" value="BRCT_dom"/>
</dbReference>
<gene>
    <name evidence="3" type="ORF">HKI87_04g30730</name>
</gene>
<dbReference type="Gene3D" id="3.40.50.10190">
    <property type="entry name" value="BRCT domain"/>
    <property type="match status" value="3"/>
</dbReference>
<dbReference type="EMBL" id="CP151504">
    <property type="protein sequence ID" value="WZN61538.1"/>
    <property type="molecule type" value="Genomic_DNA"/>
</dbReference>
<dbReference type="Pfam" id="PF16770">
    <property type="entry name" value="RTT107_BRCT_5"/>
    <property type="match status" value="1"/>
</dbReference>
<feature type="compositionally biased region" description="Low complexity" evidence="1">
    <location>
        <begin position="257"/>
        <end position="267"/>
    </location>
</feature>
<dbReference type="InterPro" id="IPR036420">
    <property type="entry name" value="BRCT_dom_sf"/>
</dbReference>
<feature type="compositionally biased region" description="Basic and acidic residues" evidence="1">
    <location>
        <begin position="420"/>
        <end position="431"/>
    </location>
</feature>
<dbReference type="Proteomes" id="UP001472866">
    <property type="component" value="Chromosome 04"/>
</dbReference>
<feature type="domain" description="BRCT" evidence="2">
    <location>
        <begin position="123"/>
        <end position="216"/>
    </location>
</feature>
<protein>
    <submittedName>
        <fullName evidence="3">BRCT domain-containing protein</fullName>
    </submittedName>
</protein>
<reference evidence="3 4" key="1">
    <citation type="submission" date="2024-03" db="EMBL/GenBank/DDBJ databases">
        <title>Complete genome sequence of the green alga Chloropicon roscoffensis RCC1871.</title>
        <authorList>
            <person name="Lemieux C."/>
            <person name="Pombert J.-F."/>
            <person name="Otis C."/>
            <person name="Turmel M."/>
        </authorList>
    </citation>
    <scope>NUCLEOTIDE SEQUENCE [LARGE SCALE GENOMIC DNA]</scope>
    <source>
        <strain evidence="3 4">RCC1871</strain>
    </source>
</reference>
<feature type="compositionally biased region" description="Acidic residues" evidence="1">
    <location>
        <begin position="298"/>
        <end position="319"/>
    </location>
</feature>
<feature type="region of interest" description="Disordered" evidence="1">
    <location>
        <begin position="239"/>
        <end position="278"/>
    </location>
</feature>
<organism evidence="3 4">
    <name type="scientific">Chloropicon roscoffensis</name>
    <dbReference type="NCBI Taxonomy" id="1461544"/>
    <lineage>
        <taxon>Eukaryota</taxon>
        <taxon>Viridiplantae</taxon>
        <taxon>Chlorophyta</taxon>
        <taxon>Chloropicophyceae</taxon>
        <taxon>Chloropicales</taxon>
        <taxon>Chloropicaceae</taxon>
        <taxon>Chloropicon</taxon>
    </lineage>
</organism>
<proteinExistence type="predicted"/>
<dbReference type="InterPro" id="IPR044254">
    <property type="entry name" value="At4g02110-like"/>
</dbReference>
<sequence length="684" mass="75229">MSSRSHGGCGVFDGLVVAVGLCQAKGRDEEVREVEEEIKNDVAERGGRVVDARDLQHAADFGSKGVTHVIVSHLEQDLARLAKRSGTGAKVVTEWWVDRCIETNELVVEDSEVTFEPPRSKDGISDEMKDMLVCVTGYSGIRRHAMRELVGRTGARYSGTLNKNCTHLICYKYEGEKYKTARKWQSACGTPSIVNHRWVEDCLRAWTYISEPVYEDKCGEEADRDAPIPLHELVRLEVENSVSQEEDSEAEDEPRSGRYAAGRASRGGVPGAGEADPAAVIPAATLGNDEAERDGLMEEAEEEEVLAAEEEEEEEEEDVSCGQEGPSAEARELAQEVAGDEEKQQQESGGNASAGDTGVSGGRASRELRGLQLFSWDSQRRKFPPGEKLSNRVQNLARKRVQPERLEAGDLLVPTKKRKSSDGQKAKEEKKPKIKAAKTVPSAKRPAQQKKKAKNPAPVEPRHHDVHVSLSGMRSKVRLRCLKYAHKCGVQIAEFKSKEWREGTTHVVTPKLGRSEKTLAGMASGAWIVKEGWLRDCAKVKSGLKDEKDYFAEGSQDDLVTRNAGEVWARHYQETKEKAFEGLKAFFHGGCAQNAPSTDTLIRIFKAGNGQVACSTEGVDFAVVPNLEDESDPVVRECKANNIALVSEIFIIEYLALPTKDLASLVSSGATLTARMKTLIRSRT</sequence>
<dbReference type="SUPFAM" id="SSF52113">
    <property type="entry name" value="BRCT domain"/>
    <property type="match status" value="3"/>
</dbReference>
<dbReference type="SMART" id="SM00292">
    <property type="entry name" value="BRCT"/>
    <property type="match status" value="4"/>
</dbReference>
<dbReference type="PANTHER" id="PTHR47181">
    <property type="entry name" value="BRCA1 C TERMINUS DOMAIN CONTAINING PROTEIN, EXPRESSED"/>
    <property type="match status" value="1"/>
</dbReference>
<feature type="compositionally biased region" description="Low complexity" evidence="1">
    <location>
        <begin position="437"/>
        <end position="446"/>
    </location>
</feature>
<evidence type="ECO:0000313" key="4">
    <source>
        <dbReference type="Proteomes" id="UP001472866"/>
    </source>
</evidence>
<evidence type="ECO:0000313" key="3">
    <source>
        <dbReference type="EMBL" id="WZN61538.1"/>
    </source>
</evidence>